<organism evidence="1 2">
    <name type="scientific">Lactarius akahatsu</name>
    <dbReference type="NCBI Taxonomy" id="416441"/>
    <lineage>
        <taxon>Eukaryota</taxon>
        <taxon>Fungi</taxon>
        <taxon>Dikarya</taxon>
        <taxon>Basidiomycota</taxon>
        <taxon>Agaricomycotina</taxon>
        <taxon>Agaricomycetes</taxon>
        <taxon>Russulales</taxon>
        <taxon>Russulaceae</taxon>
        <taxon>Lactarius</taxon>
    </lineage>
</organism>
<protein>
    <submittedName>
        <fullName evidence="1">Uncharacterized protein</fullName>
    </submittedName>
</protein>
<proteinExistence type="predicted"/>
<keyword evidence="2" id="KW-1185">Reference proteome</keyword>
<name>A0AAD4L773_9AGAM</name>
<dbReference type="Proteomes" id="UP001201163">
    <property type="component" value="Unassembled WGS sequence"/>
</dbReference>
<gene>
    <name evidence="1" type="ORF">EDB92DRAFT_1626044</name>
</gene>
<dbReference type="AlphaFoldDB" id="A0AAD4L773"/>
<reference evidence="1" key="1">
    <citation type="submission" date="2022-01" db="EMBL/GenBank/DDBJ databases">
        <title>Comparative genomics reveals a dynamic genome evolution in the ectomycorrhizal milk-cap (Lactarius) mushrooms.</title>
        <authorList>
            <consortium name="DOE Joint Genome Institute"/>
            <person name="Lebreton A."/>
            <person name="Tang N."/>
            <person name="Kuo A."/>
            <person name="LaButti K."/>
            <person name="Drula E."/>
            <person name="Barry K."/>
            <person name="Clum A."/>
            <person name="Lipzen A."/>
            <person name="Mousain D."/>
            <person name="Ng V."/>
            <person name="Wang R."/>
            <person name="Wang X."/>
            <person name="Dai Y."/>
            <person name="Henrissat B."/>
            <person name="Grigoriev I.V."/>
            <person name="Guerin-Laguette A."/>
            <person name="Yu F."/>
            <person name="Martin F.M."/>
        </authorList>
    </citation>
    <scope>NUCLEOTIDE SEQUENCE</scope>
    <source>
        <strain evidence="1">QP</strain>
    </source>
</reference>
<dbReference type="EMBL" id="JAKELL010000096">
    <property type="protein sequence ID" value="KAH8982840.1"/>
    <property type="molecule type" value="Genomic_DNA"/>
</dbReference>
<accession>A0AAD4L773</accession>
<sequence length="289" mass="32336">MHLNGHLQPSVKTRRLKSLPSAYQDFSILVPSRIRPRQSFPLMSERSTTDPILGSRLYDLFKTCIPGTSPLSEEMRRRRLRVCLMCLWYCGKAYNQPQNSEPLPSYVRVVFASPEMTHRIQEEEDPAARVIGRCFGALVAKKLSSDIDSHNTRGVPVKEGELACLSAILDTESREVMSWLGEPGAIELANIVSLMLVHADPLVGDKMPSDVLHVFKETLNILSQTLLGKIHADLPLPQIAQFHEIYSKAPNWLTDELRQISDALPTGIAVFPEAQLAQESSWTNISHVS</sequence>
<evidence type="ECO:0000313" key="2">
    <source>
        <dbReference type="Proteomes" id="UP001201163"/>
    </source>
</evidence>
<evidence type="ECO:0000313" key="1">
    <source>
        <dbReference type="EMBL" id="KAH8982840.1"/>
    </source>
</evidence>
<comment type="caution">
    <text evidence="1">The sequence shown here is derived from an EMBL/GenBank/DDBJ whole genome shotgun (WGS) entry which is preliminary data.</text>
</comment>